<evidence type="ECO:0000313" key="1">
    <source>
        <dbReference type="EMBL" id="CAG8782524.1"/>
    </source>
</evidence>
<dbReference type="AlphaFoldDB" id="A0A9N9JJP5"/>
<proteinExistence type="predicted"/>
<protein>
    <submittedName>
        <fullName evidence="1">17406_t:CDS:1</fullName>
    </submittedName>
</protein>
<evidence type="ECO:0000313" key="2">
    <source>
        <dbReference type="Proteomes" id="UP000789342"/>
    </source>
</evidence>
<dbReference type="Proteomes" id="UP000789342">
    <property type="component" value="Unassembled WGS sequence"/>
</dbReference>
<gene>
    <name evidence="1" type="ORF">AMORRO_LOCUS17450</name>
</gene>
<keyword evidence="2" id="KW-1185">Reference proteome</keyword>
<sequence>DILQLIKHFRNADELRNYCDIKSILSEFDIPTNITDVRQRSVN</sequence>
<organism evidence="1 2">
    <name type="scientific">Acaulospora morrowiae</name>
    <dbReference type="NCBI Taxonomy" id="94023"/>
    <lineage>
        <taxon>Eukaryota</taxon>
        <taxon>Fungi</taxon>
        <taxon>Fungi incertae sedis</taxon>
        <taxon>Mucoromycota</taxon>
        <taxon>Glomeromycotina</taxon>
        <taxon>Glomeromycetes</taxon>
        <taxon>Diversisporales</taxon>
        <taxon>Acaulosporaceae</taxon>
        <taxon>Acaulospora</taxon>
    </lineage>
</organism>
<comment type="caution">
    <text evidence="1">The sequence shown here is derived from an EMBL/GenBank/DDBJ whole genome shotgun (WGS) entry which is preliminary data.</text>
</comment>
<feature type="non-terminal residue" evidence="1">
    <location>
        <position position="43"/>
    </location>
</feature>
<feature type="non-terminal residue" evidence="1">
    <location>
        <position position="1"/>
    </location>
</feature>
<reference evidence="1" key="1">
    <citation type="submission" date="2021-06" db="EMBL/GenBank/DDBJ databases">
        <authorList>
            <person name="Kallberg Y."/>
            <person name="Tangrot J."/>
            <person name="Rosling A."/>
        </authorList>
    </citation>
    <scope>NUCLEOTIDE SEQUENCE</scope>
    <source>
        <strain evidence="1">CL551</strain>
    </source>
</reference>
<dbReference type="EMBL" id="CAJVPV010053880">
    <property type="protein sequence ID" value="CAG8782524.1"/>
    <property type="molecule type" value="Genomic_DNA"/>
</dbReference>
<name>A0A9N9JJP5_9GLOM</name>
<accession>A0A9N9JJP5</accession>